<feature type="signal peptide" evidence="1">
    <location>
        <begin position="1"/>
        <end position="35"/>
    </location>
</feature>
<dbReference type="InterPro" id="IPR009003">
    <property type="entry name" value="Peptidase_S1_PA"/>
</dbReference>
<keyword evidence="1" id="KW-0732">Signal</keyword>
<feature type="domain" description="Peptidase S55" evidence="2">
    <location>
        <begin position="1"/>
        <end position="179"/>
    </location>
</feature>
<dbReference type="EMBL" id="FLQR01000007">
    <property type="protein sequence ID" value="SBS72431.1"/>
    <property type="molecule type" value="Genomic_DNA"/>
</dbReference>
<dbReference type="SUPFAM" id="SSF50494">
    <property type="entry name" value="Trypsin-like serine proteases"/>
    <property type="match status" value="1"/>
</dbReference>
<accession>A0A1Y5P8J8</accession>
<dbReference type="InterPro" id="IPR008763">
    <property type="entry name" value="Peptidase_S55"/>
</dbReference>
<organism evidence="3">
    <name type="scientific">uncultured Microbacterium sp</name>
    <dbReference type="NCBI Taxonomy" id="191216"/>
    <lineage>
        <taxon>Bacteria</taxon>
        <taxon>Bacillati</taxon>
        <taxon>Actinomycetota</taxon>
        <taxon>Actinomycetes</taxon>
        <taxon>Micrococcales</taxon>
        <taxon>Microbacteriaceae</taxon>
        <taxon>Microbacterium</taxon>
        <taxon>environmental samples</taxon>
    </lineage>
</organism>
<feature type="chain" id="PRO_5039597239" description="Peptidase S55 domain-containing protein" evidence="1">
    <location>
        <begin position="36"/>
        <end position="615"/>
    </location>
</feature>
<evidence type="ECO:0000256" key="1">
    <source>
        <dbReference type="SAM" id="SignalP"/>
    </source>
</evidence>
<evidence type="ECO:0000313" key="3">
    <source>
        <dbReference type="EMBL" id="SBS72431.1"/>
    </source>
</evidence>
<dbReference type="RefSeq" id="WP_295575699.1">
    <property type="nucleotide sequence ID" value="NZ_FLQR01000007.1"/>
</dbReference>
<dbReference type="AlphaFoldDB" id="A0A1Y5P8J8"/>
<reference evidence="3" key="1">
    <citation type="submission" date="2016-03" db="EMBL/GenBank/DDBJ databases">
        <authorList>
            <person name="Ploux O."/>
        </authorList>
    </citation>
    <scope>NUCLEOTIDE SEQUENCE</scope>
    <source>
        <strain evidence="3">UC1</strain>
    </source>
</reference>
<name>A0A1Y5P8J8_9MICO</name>
<evidence type="ECO:0000259" key="2">
    <source>
        <dbReference type="PROSITE" id="PS51494"/>
    </source>
</evidence>
<proteinExistence type="predicted"/>
<sequence length="615" mass="63290">MTNRSPRRPGAASVAVTAALLAGLVGSLTAAPAHAVAADPDLFCDIPGQELAISPIADLQDGDSVTWLSTVKGTTPTSFTGEYVGKLENGLGYDASGNPRDLLLVKLDGDIVNGAPGSLAAGVWSGASGSPVYDADGALIGAVSYGFSFLADNVAGVTPAAYMKAIGQLPGIQKLSPAATNRAARMAGEEAVAETGTIRRLEPVRVTTGTTARSLDEYNASLAKKVEGFRGVAASGRAIDGGANDGADYPIVVGGNIAVSYAYGAVGEASVGTVTAICGDEVFAYGHPGNWNSKLSANIHGASAARIVPDLTGSYKLVSAIGKVKGKLVDDRLAGVRGLLGAGTATVPITTTSLVGSHRSTAVSHVSEKQLIAAAAYTQVGNEVARMLDNGQEASAKVSWSIVYQRASGAVATLKNIDRYADPNEIAAYVGAGVADDIAQLQANPFEDVKIVSVAVAARFAEDYRAARLAGVQMLKKGTWTTLTQGSVTKVTRGATYSFRAVLSPIPGAARVTEYSPFTVSIPKGVKKTMTIALAVPGFGDGFGEEAEEPKTFSAFIAALDDNARSDVFDRTRTYTSTHGLRVARTSTTVAPTVLIDDGKTVLFRLEAPALSTQR</sequence>
<gene>
    <name evidence="3" type="ORF">MIPYR_30007</name>
</gene>
<dbReference type="PROSITE" id="PS51494">
    <property type="entry name" value="SPOIVB"/>
    <property type="match status" value="1"/>
</dbReference>
<protein>
    <recommendedName>
        <fullName evidence="2">Peptidase S55 domain-containing protein</fullName>
    </recommendedName>
</protein>